<dbReference type="EMBL" id="ML996696">
    <property type="protein sequence ID" value="KAF2400035.1"/>
    <property type="molecule type" value="Genomic_DNA"/>
</dbReference>
<accession>A0A6G1HWC4</accession>
<sequence length="757" mass="85610">MSSSAVAYRKAASCLQAPALWITDDVLSNAWHRFLTSRTKRHGSNVPGPLEARKRLARRRMAGLSVVGAPGQDLGFMFLNGPPRQNELSWEPPWVVGRSGVDGYQKSPLPFPFDTELQSPRPSPKLPFEERVRQLKSLNSARELYKELVMEDMDHAVLSGLAFKALMRNGARFEDVTGFLGDVDLNVPEARNMSAFFGYYSIRALSSSHLHVFLEILHRALVLGLLSPPETLKLIKSIQPLVASTYPTDWEAVTLQAYRHIWEGSLECRVLPVDPAIQQELLAQALSLKNTPEVAYFTLGLYQSIWPLGRSEHGLASYLAHWLQLVHGFEKAQAKNGELSRFTLSRIIDMLPEESFVDDVVHATRLLGAQSTSRSMLNLWMHVLRRSDRFKRHTAKRNFGHKVRPRWISIYEALPYPMSLLELSNHFTALGPVNTCRVILEAWAPRIHTPAQLSHLHEDYCGNGSFTRLDNLRSQFERLVSNAKDTSGNAVVYFANLINAFAQCHIPHRRVMAVVFNFVLERLGGKAVLELVLHLRRFHVRMYPGPILRTINKVGKDDPQLAYALYKCRSVWLSRAPGLLPALIHHGMPRQLLFRLLHRRDPGARSPLAHRTRPSAPLTPLRIALVHMMADAFARRPHGTARQAYRAVYLCYCYLRGYEAAVGPGMTRALVHAGVTRALMEGGSLSTERFRWILGVVRRVEGWEAAEELDHVVFELRARVGGDRRYGAVEEEDGPPVWKIKRHVSRKGRDPFGVAED</sequence>
<dbReference type="Proteomes" id="UP000799640">
    <property type="component" value="Unassembled WGS sequence"/>
</dbReference>
<keyword evidence="2" id="KW-1185">Reference proteome</keyword>
<organism evidence="1 2">
    <name type="scientific">Trichodelitschia bisporula</name>
    <dbReference type="NCBI Taxonomy" id="703511"/>
    <lineage>
        <taxon>Eukaryota</taxon>
        <taxon>Fungi</taxon>
        <taxon>Dikarya</taxon>
        <taxon>Ascomycota</taxon>
        <taxon>Pezizomycotina</taxon>
        <taxon>Dothideomycetes</taxon>
        <taxon>Dothideomycetes incertae sedis</taxon>
        <taxon>Phaeotrichales</taxon>
        <taxon>Phaeotrichaceae</taxon>
        <taxon>Trichodelitschia</taxon>
    </lineage>
</organism>
<gene>
    <name evidence="1" type="ORF">EJ06DRAFT_582608</name>
</gene>
<reference evidence="1" key="1">
    <citation type="journal article" date="2020" name="Stud. Mycol.">
        <title>101 Dothideomycetes genomes: a test case for predicting lifestyles and emergence of pathogens.</title>
        <authorList>
            <person name="Haridas S."/>
            <person name="Albert R."/>
            <person name="Binder M."/>
            <person name="Bloem J."/>
            <person name="Labutti K."/>
            <person name="Salamov A."/>
            <person name="Andreopoulos B."/>
            <person name="Baker S."/>
            <person name="Barry K."/>
            <person name="Bills G."/>
            <person name="Bluhm B."/>
            <person name="Cannon C."/>
            <person name="Castanera R."/>
            <person name="Culley D."/>
            <person name="Daum C."/>
            <person name="Ezra D."/>
            <person name="Gonzalez J."/>
            <person name="Henrissat B."/>
            <person name="Kuo A."/>
            <person name="Liang C."/>
            <person name="Lipzen A."/>
            <person name="Lutzoni F."/>
            <person name="Magnuson J."/>
            <person name="Mondo S."/>
            <person name="Nolan M."/>
            <person name="Ohm R."/>
            <person name="Pangilinan J."/>
            <person name="Park H.-J."/>
            <person name="Ramirez L."/>
            <person name="Alfaro M."/>
            <person name="Sun H."/>
            <person name="Tritt A."/>
            <person name="Yoshinaga Y."/>
            <person name="Zwiers L.-H."/>
            <person name="Turgeon B."/>
            <person name="Goodwin S."/>
            <person name="Spatafora J."/>
            <person name="Crous P."/>
            <person name="Grigoriev I."/>
        </authorList>
    </citation>
    <scope>NUCLEOTIDE SEQUENCE</scope>
    <source>
        <strain evidence="1">CBS 262.69</strain>
    </source>
</reference>
<dbReference type="AlphaFoldDB" id="A0A6G1HWC4"/>
<name>A0A6G1HWC4_9PEZI</name>
<proteinExistence type="predicted"/>
<evidence type="ECO:0000313" key="2">
    <source>
        <dbReference type="Proteomes" id="UP000799640"/>
    </source>
</evidence>
<protein>
    <submittedName>
        <fullName evidence="1">Uncharacterized protein</fullName>
    </submittedName>
</protein>
<evidence type="ECO:0000313" key="1">
    <source>
        <dbReference type="EMBL" id="KAF2400035.1"/>
    </source>
</evidence>
<dbReference type="OrthoDB" id="5428038at2759"/>